<reference evidence="3" key="1">
    <citation type="submission" date="2022-01" db="EMBL/GenBank/DDBJ databases">
        <authorList>
            <person name="King R."/>
        </authorList>
    </citation>
    <scope>NUCLEOTIDE SEQUENCE</scope>
</reference>
<accession>A0A9P0HKS8</accession>
<evidence type="ECO:0000259" key="1">
    <source>
        <dbReference type="PROSITE" id="PS50090"/>
    </source>
</evidence>
<evidence type="ECO:0000313" key="3">
    <source>
        <dbReference type="EMBL" id="CAH1403949.1"/>
    </source>
</evidence>
<dbReference type="GO" id="GO:0003677">
    <property type="term" value="F:DNA binding"/>
    <property type="evidence" value="ECO:0007669"/>
    <property type="project" value="InterPro"/>
</dbReference>
<sequence length="252" mass="29054">MSKKGFNENDDDLLVDLVNHYRVLYDQKHQDFRNVRAKNSAWRKIAEALKKDSNSCKRRWKDIRDNYWKIVRREKLPVGSAAPRSSRKWPLLKKLTFLGDYERDPPSYCAVSEPELRNIEVVLAEKDGPMELEQPLSVPVATASFSSTSESPPVSPSYPVHSSRRNPWSVVKKREEKELELLQSLVENKRTEDDIDLFMRSIALSVKKLPPHLINKAKIGILKYVTELSDCASHNIIIEGPSEIFDKIKINK</sequence>
<protein>
    <recommendedName>
        <fullName evidence="5">Transcription factor Adf-1</fullName>
    </recommendedName>
</protein>
<dbReference type="OrthoDB" id="6628836at2759"/>
<dbReference type="GO" id="GO:0006357">
    <property type="term" value="P:regulation of transcription by RNA polymerase II"/>
    <property type="evidence" value="ECO:0007669"/>
    <property type="project" value="TreeGrafter"/>
</dbReference>
<gene>
    <name evidence="3" type="ORF">NEZAVI_LOCUS12457</name>
</gene>
<evidence type="ECO:0000313" key="4">
    <source>
        <dbReference type="Proteomes" id="UP001152798"/>
    </source>
</evidence>
<dbReference type="PROSITE" id="PS51029">
    <property type="entry name" value="MADF"/>
    <property type="match status" value="1"/>
</dbReference>
<dbReference type="PROSITE" id="PS50090">
    <property type="entry name" value="MYB_LIKE"/>
    <property type="match status" value="1"/>
</dbReference>
<organism evidence="3 4">
    <name type="scientific">Nezara viridula</name>
    <name type="common">Southern green stink bug</name>
    <name type="synonym">Cimex viridulus</name>
    <dbReference type="NCBI Taxonomy" id="85310"/>
    <lineage>
        <taxon>Eukaryota</taxon>
        <taxon>Metazoa</taxon>
        <taxon>Ecdysozoa</taxon>
        <taxon>Arthropoda</taxon>
        <taxon>Hexapoda</taxon>
        <taxon>Insecta</taxon>
        <taxon>Pterygota</taxon>
        <taxon>Neoptera</taxon>
        <taxon>Paraneoptera</taxon>
        <taxon>Hemiptera</taxon>
        <taxon>Heteroptera</taxon>
        <taxon>Panheteroptera</taxon>
        <taxon>Pentatomomorpha</taxon>
        <taxon>Pentatomoidea</taxon>
        <taxon>Pentatomidae</taxon>
        <taxon>Pentatominae</taxon>
        <taxon>Nezara</taxon>
    </lineage>
</organism>
<evidence type="ECO:0008006" key="5">
    <source>
        <dbReference type="Google" id="ProtNLM"/>
    </source>
</evidence>
<dbReference type="InterPro" id="IPR001005">
    <property type="entry name" value="SANT/Myb"/>
</dbReference>
<dbReference type="PANTHER" id="PTHR12243">
    <property type="entry name" value="MADF DOMAIN TRANSCRIPTION FACTOR"/>
    <property type="match status" value="1"/>
</dbReference>
<dbReference type="Gene3D" id="1.10.10.60">
    <property type="entry name" value="Homeodomain-like"/>
    <property type="match status" value="1"/>
</dbReference>
<feature type="domain" description="Myb-like" evidence="1">
    <location>
        <begin position="1"/>
        <end position="64"/>
    </location>
</feature>
<dbReference type="Pfam" id="PF10545">
    <property type="entry name" value="MADF_DNA_bdg"/>
    <property type="match status" value="1"/>
</dbReference>
<dbReference type="SMART" id="SM00595">
    <property type="entry name" value="MADF"/>
    <property type="match status" value="1"/>
</dbReference>
<dbReference type="AlphaFoldDB" id="A0A9P0HKS8"/>
<evidence type="ECO:0000259" key="2">
    <source>
        <dbReference type="PROSITE" id="PS51029"/>
    </source>
</evidence>
<dbReference type="Proteomes" id="UP001152798">
    <property type="component" value="Chromosome 5"/>
</dbReference>
<keyword evidence="4" id="KW-1185">Reference proteome</keyword>
<name>A0A9P0HKS8_NEZVI</name>
<dbReference type="InterPro" id="IPR006578">
    <property type="entry name" value="MADF-dom"/>
</dbReference>
<dbReference type="InterPro" id="IPR039353">
    <property type="entry name" value="TF_Adf1"/>
</dbReference>
<dbReference type="GO" id="GO:0005667">
    <property type="term" value="C:transcription regulator complex"/>
    <property type="evidence" value="ECO:0007669"/>
    <property type="project" value="TreeGrafter"/>
</dbReference>
<feature type="domain" description="MADF" evidence="2">
    <location>
        <begin position="13"/>
        <end position="103"/>
    </location>
</feature>
<proteinExistence type="predicted"/>
<dbReference type="EMBL" id="OV725081">
    <property type="protein sequence ID" value="CAH1403949.1"/>
    <property type="molecule type" value="Genomic_DNA"/>
</dbReference>
<dbReference type="GO" id="GO:0005634">
    <property type="term" value="C:nucleus"/>
    <property type="evidence" value="ECO:0007669"/>
    <property type="project" value="TreeGrafter"/>
</dbReference>
<dbReference type="PANTHER" id="PTHR12243:SF67">
    <property type="entry name" value="COREPRESSOR OF PANGOLIN, ISOFORM A-RELATED"/>
    <property type="match status" value="1"/>
</dbReference>